<dbReference type="PANTHER" id="PTHR43811">
    <property type="entry name" value="FKBP-TYPE PEPTIDYL-PROLYL CIS-TRANS ISOMERASE FKPA"/>
    <property type="match status" value="1"/>
</dbReference>
<evidence type="ECO:0000256" key="1">
    <source>
        <dbReference type="ARBA" id="ARBA00000971"/>
    </source>
</evidence>
<keyword evidence="3 5" id="KW-0697">Rotamase</keyword>
<feature type="domain" description="PPIase FKBP-type" evidence="7">
    <location>
        <begin position="204"/>
        <end position="286"/>
    </location>
</feature>
<dbReference type="AlphaFoldDB" id="A0A1G9IK61"/>
<dbReference type="Pfam" id="PF00254">
    <property type="entry name" value="FKBP_C"/>
    <property type="match status" value="2"/>
</dbReference>
<feature type="domain" description="PPIase FKBP-type" evidence="7">
    <location>
        <begin position="72"/>
        <end position="164"/>
    </location>
</feature>
<dbReference type="STRING" id="1075417.SAMN05421823_10521"/>
<evidence type="ECO:0000256" key="2">
    <source>
        <dbReference type="ARBA" id="ARBA00006577"/>
    </source>
</evidence>
<dbReference type="EC" id="5.2.1.8" evidence="6"/>
<evidence type="ECO:0000256" key="4">
    <source>
        <dbReference type="ARBA" id="ARBA00023235"/>
    </source>
</evidence>
<reference evidence="8 9" key="1">
    <citation type="submission" date="2016-10" db="EMBL/GenBank/DDBJ databases">
        <authorList>
            <person name="de Groot N.N."/>
        </authorList>
    </citation>
    <scope>NUCLEOTIDE SEQUENCE [LARGE SCALE GENOMIC DNA]</scope>
    <source>
        <strain evidence="8 9">DSM 25186</strain>
    </source>
</reference>
<comment type="similarity">
    <text evidence="2 6">Belongs to the FKBP-type PPIase family.</text>
</comment>
<protein>
    <recommendedName>
        <fullName evidence="6">Peptidyl-prolyl cis-trans isomerase</fullName>
        <ecNumber evidence="6">5.2.1.8</ecNumber>
    </recommendedName>
</protein>
<dbReference type="Gene3D" id="3.10.50.40">
    <property type="match status" value="2"/>
</dbReference>
<dbReference type="SUPFAM" id="SSF54534">
    <property type="entry name" value="FKBP-like"/>
    <property type="match status" value="2"/>
</dbReference>
<name>A0A1G9IK61_9BACT</name>
<dbReference type="EMBL" id="FNFO01000005">
    <property type="protein sequence ID" value="SDL25244.1"/>
    <property type="molecule type" value="Genomic_DNA"/>
</dbReference>
<dbReference type="RefSeq" id="WP_176956044.1">
    <property type="nucleotide sequence ID" value="NZ_FNFO01000005.1"/>
</dbReference>
<keyword evidence="4 5" id="KW-0413">Isomerase</keyword>
<evidence type="ECO:0000256" key="5">
    <source>
        <dbReference type="PROSITE-ProRule" id="PRU00277"/>
    </source>
</evidence>
<evidence type="ECO:0000313" key="8">
    <source>
        <dbReference type="EMBL" id="SDL25244.1"/>
    </source>
</evidence>
<evidence type="ECO:0000256" key="3">
    <source>
        <dbReference type="ARBA" id="ARBA00023110"/>
    </source>
</evidence>
<organism evidence="8 9">
    <name type="scientific">Catalinimonas alkaloidigena</name>
    <dbReference type="NCBI Taxonomy" id="1075417"/>
    <lineage>
        <taxon>Bacteria</taxon>
        <taxon>Pseudomonadati</taxon>
        <taxon>Bacteroidota</taxon>
        <taxon>Cytophagia</taxon>
        <taxon>Cytophagales</taxon>
        <taxon>Catalimonadaceae</taxon>
        <taxon>Catalinimonas</taxon>
    </lineage>
</organism>
<gene>
    <name evidence="8" type="ORF">SAMN05421823_10521</name>
</gene>
<keyword evidence="9" id="KW-1185">Reference proteome</keyword>
<evidence type="ECO:0000313" key="9">
    <source>
        <dbReference type="Proteomes" id="UP000198510"/>
    </source>
</evidence>
<comment type="catalytic activity">
    <reaction evidence="1 5 6">
        <text>[protein]-peptidylproline (omega=180) = [protein]-peptidylproline (omega=0)</text>
        <dbReference type="Rhea" id="RHEA:16237"/>
        <dbReference type="Rhea" id="RHEA-COMP:10747"/>
        <dbReference type="Rhea" id="RHEA-COMP:10748"/>
        <dbReference type="ChEBI" id="CHEBI:83833"/>
        <dbReference type="ChEBI" id="CHEBI:83834"/>
        <dbReference type="EC" id="5.2.1.8"/>
    </reaction>
</comment>
<dbReference type="Proteomes" id="UP000198510">
    <property type="component" value="Unassembled WGS sequence"/>
</dbReference>
<evidence type="ECO:0000256" key="6">
    <source>
        <dbReference type="RuleBase" id="RU003915"/>
    </source>
</evidence>
<dbReference type="InterPro" id="IPR046357">
    <property type="entry name" value="PPIase_dom_sf"/>
</dbReference>
<accession>A0A1G9IK61</accession>
<sequence length="286" mass="31332">MKTVQYVSILLTGVCLWSCQDKEPSANERFDENANQIQQYLSDNSIDAQQTASGVFYRITEAHADSIKPKTGEQVSISYEGYLLDGAQFGKADSTEPLSFVLNAGLIIPGLNEGVAQFRKGEKGQIFINSYHAFWDQGRDSETPYVDIPPYAPLRFDIKVLDIKTEDQLIREFIADSSLTATRTSSGLYYVEQEEGQGEQAVNGKEVSVDYTGYLLSGYKFDSGKSFGFKVGSGVISGFSEGISLMKKGGKALLIMPSSLAYGEQGSNAIPPYAPLIFEVKLVEVN</sequence>
<dbReference type="GO" id="GO:0003755">
    <property type="term" value="F:peptidyl-prolyl cis-trans isomerase activity"/>
    <property type="evidence" value="ECO:0007669"/>
    <property type="project" value="UniProtKB-UniRule"/>
</dbReference>
<dbReference type="PANTHER" id="PTHR43811:SF19">
    <property type="entry name" value="39 KDA FK506-BINDING NUCLEAR PROTEIN"/>
    <property type="match status" value="1"/>
</dbReference>
<dbReference type="InterPro" id="IPR001179">
    <property type="entry name" value="PPIase_FKBP_dom"/>
</dbReference>
<evidence type="ECO:0000259" key="7">
    <source>
        <dbReference type="PROSITE" id="PS50059"/>
    </source>
</evidence>
<dbReference type="PROSITE" id="PS50059">
    <property type="entry name" value="FKBP_PPIASE"/>
    <property type="match status" value="2"/>
</dbReference>
<proteinExistence type="inferred from homology"/>